<dbReference type="InterPro" id="IPR009057">
    <property type="entry name" value="Homeodomain-like_sf"/>
</dbReference>
<dbReference type="InterPro" id="IPR036890">
    <property type="entry name" value="HATPase_C_sf"/>
</dbReference>
<dbReference type="Pfam" id="PF07495">
    <property type="entry name" value="Y_Y_Y"/>
    <property type="match status" value="1"/>
</dbReference>
<evidence type="ECO:0000256" key="1">
    <source>
        <dbReference type="ARBA" id="ARBA00000085"/>
    </source>
</evidence>
<dbReference type="InterPro" id="IPR011006">
    <property type="entry name" value="CheY-like_superfamily"/>
</dbReference>
<feature type="modified residue" description="4-aspartylphosphate" evidence="6">
    <location>
        <position position="1114"/>
    </location>
</feature>
<keyword evidence="11" id="KW-0808">Transferase</keyword>
<feature type="domain" description="Response regulatory" evidence="10">
    <location>
        <begin position="1066"/>
        <end position="1181"/>
    </location>
</feature>
<evidence type="ECO:0000256" key="3">
    <source>
        <dbReference type="ARBA" id="ARBA00022553"/>
    </source>
</evidence>
<reference evidence="11 12" key="1">
    <citation type="submission" date="2020-08" db="EMBL/GenBank/DDBJ databases">
        <title>Genomic Encyclopedia of Type Strains, Phase IV (KMG-IV): sequencing the most valuable type-strain genomes for metagenomic binning, comparative biology and taxonomic classification.</title>
        <authorList>
            <person name="Goeker M."/>
        </authorList>
    </citation>
    <scope>NUCLEOTIDE SEQUENCE [LARGE SCALE GENOMIC DNA]</scope>
    <source>
        <strain evidence="11 12">DSM 104969</strain>
    </source>
</reference>
<keyword evidence="7" id="KW-1133">Transmembrane helix</keyword>
<dbReference type="InterPro" id="IPR018060">
    <property type="entry name" value="HTH_AraC"/>
</dbReference>
<dbReference type="FunFam" id="1.10.287.130:FF:000045">
    <property type="entry name" value="Two-component system sensor histidine kinase/response regulator"/>
    <property type="match status" value="1"/>
</dbReference>
<comment type="catalytic activity">
    <reaction evidence="1">
        <text>ATP + protein L-histidine = ADP + protein N-phospho-L-histidine.</text>
        <dbReference type="EC" id="2.7.13.3"/>
    </reaction>
</comment>
<dbReference type="InterPro" id="IPR036097">
    <property type="entry name" value="HisK_dim/P_sf"/>
</dbReference>
<dbReference type="InterPro" id="IPR011047">
    <property type="entry name" value="Quinoprotein_ADH-like_sf"/>
</dbReference>
<evidence type="ECO:0000259" key="9">
    <source>
        <dbReference type="PROSITE" id="PS50109"/>
    </source>
</evidence>
<keyword evidence="5" id="KW-0804">Transcription</keyword>
<keyword evidence="7" id="KW-0472">Membrane</keyword>
<dbReference type="SUPFAM" id="SSF52172">
    <property type="entry name" value="CheY-like"/>
    <property type="match status" value="1"/>
</dbReference>
<dbReference type="InterPro" id="IPR003661">
    <property type="entry name" value="HisK_dim/P_dom"/>
</dbReference>
<protein>
    <recommendedName>
        <fullName evidence="2">histidine kinase</fullName>
        <ecNumber evidence="2">2.7.13.3</ecNumber>
    </recommendedName>
</protein>
<keyword evidence="3 6" id="KW-0597">Phosphoprotein</keyword>
<evidence type="ECO:0000259" key="8">
    <source>
        <dbReference type="PROSITE" id="PS01124"/>
    </source>
</evidence>
<dbReference type="Gene3D" id="2.130.10.10">
    <property type="entry name" value="YVTN repeat-like/Quinoprotein amine dehydrogenase"/>
    <property type="match status" value="2"/>
</dbReference>
<keyword evidence="4" id="KW-0805">Transcription regulation</keyword>
<sequence length="1316" mass="149457">MKRIVILLILILYYAGEILGRNFALVNYNADNGLSHNTVTSIAQDQYGFMWFGTADGVNRFDGINFRAYYSDNQSQHKLMNTFVYSLCVDRKNVLWVGTENGLYLYDENKDTFSHFNFRTQYGVVVTGRITSIYENKDGRIWIGTEAQGFFIYYPEERLLVQNSRLSDAVTDISGGSDRNVFLSTSSGIVAEFDSEGSQLFSTQTKTIDDHVPVIKSLCYNNDELWVCFETAGVAKMIWRENKYSEWTAQQDFSAYKLLPLSRGELLVGSDEGLSIFYPTTGRTEPVSDMSVRNDIYTQVVNTLFRDSEGGVWAATQNNGITYLPRRLKPIEHMVRETRKNDKILVTSFTEDERGNLWLGIDKYGIMKMGTDGRLDTNPIHNASRSFLREIRNVKTLLADNNLLWIGTYSGGVYSWDMKRGSISNYRNDPAESSSLCDDNILTLFKDFNGNIYAGTPWGFSKYDREKDSFVRINKGGNDLYVCGFFQAEPGQIWVLSRNKGSFLYNMETGEFNHYPFDGKGKLKSVCTLVDSKGNTWLGTETGLYRLDQGKKRFGLYNALDNRLQGVGVASLEEDSDGMLWISSNNGLFCLDTEIHEIRYHLTVNDGLVSNQFNSRASLHGQDGKLYFSGISGYSSFYPKTLQRNNFVPPVQLTGLFINDRPMEINQGGKDTSPLQKPLHLSDNLQMKSNQNSVGFTFAVLSYQSPTKNRYAYRLIGYEKEWNYTNKGEVHYSSLSPGKYSFVVKGTNDDGLWSETQARIDFVVSYPFYLSPLAIVVYILVVALILYLIFLYVRYRHRQKMAEFASLQENLSYQSKIDFFTNVAHEIRTPLSLIKVPLESILKSDEKFLPKTSEYLHVMGKNLDNLLNMVNQLLDLRKAETTNYTLTKVKCNISEMIGDLCLHFSSAAEVMGKTLEMQIKPDVMAEINHDAISKIVNNLLSNALKYSNEKISVSLISDETIFRIMVADDGKGVVSEDMERIFDTFYQSDNSKGGTGIGLTLARMLAVKHGGSLVLDNTSGEGTVFTVEVPLNADLPYVEEKLRAEDEYVADSELINYSLEDEETPKVLVVEDNDDLRTMITGIIGAKYEVVAAANGIEALDMLAENNCSLIVSDIMMPEMDGYQLCEHVKSDIKYCHIPIIQLTAKTSLEDKVRGLEHGAEAYIEKPFSADHLMAQIESLIKNRERIRIALLSGNVTEREMLGISKRDAEFIKKLNKNIEEHISEQNFYIEQLAEEMNMSRSNFYRKVKGLFGVSPNDYMKTYRLRKAVELILSGEYIIKEIYEQVGFKTSSYFSVCFREEYGMTPKQYMDAHITK</sequence>
<dbReference type="SMART" id="SM00388">
    <property type="entry name" value="HisKA"/>
    <property type="match status" value="1"/>
</dbReference>
<organism evidence="11 12">
    <name type="scientific">Dysgonomonas hofstadii</name>
    <dbReference type="NCBI Taxonomy" id="637886"/>
    <lineage>
        <taxon>Bacteria</taxon>
        <taxon>Pseudomonadati</taxon>
        <taxon>Bacteroidota</taxon>
        <taxon>Bacteroidia</taxon>
        <taxon>Bacteroidales</taxon>
        <taxon>Dysgonomonadaceae</taxon>
        <taxon>Dysgonomonas</taxon>
    </lineage>
</organism>
<dbReference type="InterPro" id="IPR015943">
    <property type="entry name" value="WD40/YVTN_repeat-like_dom_sf"/>
</dbReference>
<comment type="caution">
    <text evidence="11">The sequence shown here is derived from an EMBL/GenBank/DDBJ whole genome shotgun (WGS) entry which is preliminary data.</text>
</comment>
<dbReference type="PANTHER" id="PTHR43547:SF2">
    <property type="entry name" value="HYBRID SIGNAL TRANSDUCTION HISTIDINE KINASE C"/>
    <property type="match status" value="1"/>
</dbReference>
<dbReference type="PANTHER" id="PTHR43547">
    <property type="entry name" value="TWO-COMPONENT HISTIDINE KINASE"/>
    <property type="match status" value="1"/>
</dbReference>
<dbReference type="Pfam" id="PF07494">
    <property type="entry name" value="Reg_prop"/>
    <property type="match status" value="3"/>
</dbReference>
<dbReference type="SUPFAM" id="SSF47384">
    <property type="entry name" value="Homodimeric domain of signal transducing histidine kinase"/>
    <property type="match status" value="1"/>
</dbReference>
<dbReference type="SMART" id="SM00387">
    <property type="entry name" value="HATPase_c"/>
    <property type="match status" value="1"/>
</dbReference>
<name>A0A840CRI3_9BACT</name>
<dbReference type="InterPro" id="IPR005467">
    <property type="entry name" value="His_kinase_dom"/>
</dbReference>
<dbReference type="Proteomes" id="UP000555103">
    <property type="component" value="Unassembled WGS sequence"/>
</dbReference>
<dbReference type="GO" id="GO:0003700">
    <property type="term" value="F:DNA-binding transcription factor activity"/>
    <property type="evidence" value="ECO:0007669"/>
    <property type="project" value="InterPro"/>
</dbReference>
<dbReference type="CDD" id="cd00082">
    <property type="entry name" value="HisKA"/>
    <property type="match status" value="1"/>
</dbReference>
<keyword evidence="11" id="KW-0238">DNA-binding</keyword>
<evidence type="ECO:0000256" key="5">
    <source>
        <dbReference type="ARBA" id="ARBA00023163"/>
    </source>
</evidence>
<proteinExistence type="predicted"/>
<dbReference type="InterPro" id="IPR003594">
    <property type="entry name" value="HATPase_dom"/>
</dbReference>
<keyword evidence="11" id="KW-0418">Kinase</keyword>
<dbReference type="Gene3D" id="3.40.50.2300">
    <property type="match status" value="1"/>
</dbReference>
<dbReference type="SUPFAM" id="SSF63829">
    <property type="entry name" value="Calcium-dependent phosphotriesterase"/>
    <property type="match status" value="1"/>
</dbReference>
<dbReference type="RefSeq" id="WP_183308126.1">
    <property type="nucleotide sequence ID" value="NZ_JACIEP010000012.1"/>
</dbReference>
<dbReference type="PROSITE" id="PS01124">
    <property type="entry name" value="HTH_ARAC_FAMILY_2"/>
    <property type="match status" value="1"/>
</dbReference>
<dbReference type="GO" id="GO:0000155">
    <property type="term" value="F:phosphorelay sensor kinase activity"/>
    <property type="evidence" value="ECO:0007669"/>
    <property type="project" value="InterPro"/>
</dbReference>
<feature type="domain" description="Histidine kinase" evidence="9">
    <location>
        <begin position="822"/>
        <end position="1033"/>
    </location>
</feature>
<dbReference type="InterPro" id="IPR001789">
    <property type="entry name" value="Sig_transdc_resp-reg_receiver"/>
</dbReference>
<dbReference type="InterPro" id="IPR011123">
    <property type="entry name" value="Y_Y_Y"/>
</dbReference>
<dbReference type="EMBL" id="JACIEP010000012">
    <property type="protein sequence ID" value="MBB4037269.1"/>
    <property type="molecule type" value="Genomic_DNA"/>
</dbReference>
<dbReference type="InterPro" id="IPR013783">
    <property type="entry name" value="Ig-like_fold"/>
</dbReference>
<evidence type="ECO:0000313" key="12">
    <source>
        <dbReference type="Proteomes" id="UP000555103"/>
    </source>
</evidence>
<dbReference type="CDD" id="cd17574">
    <property type="entry name" value="REC_OmpR"/>
    <property type="match status" value="1"/>
</dbReference>
<dbReference type="PROSITE" id="PS50109">
    <property type="entry name" value="HIS_KIN"/>
    <property type="match status" value="1"/>
</dbReference>
<dbReference type="SUPFAM" id="SSF50998">
    <property type="entry name" value="Quinoprotein alcohol dehydrogenase-like"/>
    <property type="match status" value="1"/>
</dbReference>
<gene>
    <name evidence="11" type="ORF">GGR21_003186</name>
</gene>
<dbReference type="Gene3D" id="1.10.10.60">
    <property type="entry name" value="Homeodomain-like"/>
    <property type="match status" value="2"/>
</dbReference>
<dbReference type="GO" id="GO:0043565">
    <property type="term" value="F:sequence-specific DNA binding"/>
    <property type="evidence" value="ECO:0007669"/>
    <property type="project" value="InterPro"/>
</dbReference>
<dbReference type="Pfam" id="PF02518">
    <property type="entry name" value="HATPase_c"/>
    <property type="match status" value="1"/>
</dbReference>
<dbReference type="InterPro" id="IPR011110">
    <property type="entry name" value="Reg_prop"/>
</dbReference>
<keyword evidence="12" id="KW-1185">Reference proteome</keyword>
<keyword evidence="7" id="KW-0812">Transmembrane</keyword>
<dbReference type="Pfam" id="PF12833">
    <property type="entry name" value="HTH_18"/>
    <property type="match status" value="1"/>
</dbReference>
<dbReference type="Pfam" id="PF00072">
    <property type="entry name" value="Response_reg"/>
    <property type="match status" value="1"/>
</dbReference>
<dbReference type="Gene3D" id="3.30.565.10">
    <property type="entry name" value="Histidine kinase-like ATPase, C-terminal domain"/>
    <property type="match status" value="1"/>
</dbReference>
<evidence type="ECO:0000256" key="7">
    <source>
        <dbReference type="SAM" id="Phobius"/>
    </source>
</evidence>
<evidence type="ECO:0000256" key="6">
    <source>
        <dbReference type="PROSITE-ProRule" id="PRU00169"/>
    </source>
</evidence>
<dbReference type="SUPFAM" id="SSF46689">
    <property type="entry name" value="Homeodomain-like"/>
    <property type="match status" value="1"/>
</dbReference>
<dbReference type="SMART" id="SM00342">
    <property type="entry name" value="HTH_ARAC"/>
    <property type="match status" value="1"/>
</dbReference>
<dbReference type="Gene3D" id="1.10.287.130">
    <property type="match status" value="1"/>
</dbReference>
<accession>A0A840CRI3</accession>
<dbReference type="InterPro" id="IPR004358">
    <property type="entry name" value="Sig_transdc_His_kin-like_C"/>
</dbReference>
<feature type="domain" description="HTH araC/xylS-type" evidence="8">
    <location>
        <begin position="1213"/>
        <end position="1312"/>
    </location>
</feature>
<dbReference type="Pfam" id="PF00512">
    <property type="entry name" value="HisKA"/>
    <property type="match status" value="1"/>
</dbReference>
<evidence type="ECO:0000313" key="11">
    <source>
        <dbReference type="EMBL" id="MBB4037269.1"/>
    </source>
</evidence>
<dbReference type="EC" id="2.7.13.3" evidence="2"/>
<dbReference type="Gene3D" id="2.60.40.10">
    <property type="entry name" value="Immunoglobulins"/>
    <property type="match status" value="1"/>
</dbReference>
<dbReference type="PROSITE" id="PS50110">
    <property type="entry name" value="RESPONSE_REGULATORY"/>
    <property type="match status" value="1"/>
</dbReference>
<feature type="transmembrane region" description="Helical" evidence="7">
    <location>
        <begin position="769"/>
        <end position="793"/>
    </location>
</feature>
<evidence type="ECO:0000256" key="2">
    <source>
        <dbReference type="ARBA" id="ARBA00012438"/>
    </source>
</evidence>
<evidence type="ECO:0000256" key="4">
    <source>
        <dbReference type="ARBA" id="ARBA00023015"/>
    </source>
</evidence>
<dbReference type="SMART" id="SM00448">
    <property type="entry name" value="REC"/>
    <property type="match status" value="1"/>
</dbReference>
<evidence type="ECO:0000259" key="10">
    <source>
        <dbReference type="PROSITE" id="PS50110"/>
    </source>
</evidence>
<dbReference type="SUPFAM" id="SSF55874">
    <property type="entry name" value="ATPase domain of HSP90 chaperone/DNA topoisomerase II/histidine kinase"/>
    <property type="match status" value="1"/>
</dbReference>
<dbReference type="PRINTS" id="PR00344">
    <property type="entry name" value="BCTRLSENSOR"/>
</dbReference>